<reference evidence="4 5" key="1">
    <citation type="journal article" date="2018" name="Mol. Plant Microbe Interact.">
        <title>Taxonomically Different Co-Microsymbionts of a Relict Legume, Oxytropis popoviana, Have Complementary Sets of Symbiotic Genes and Together Increase the Efficiency of Plant Nodulation.</title>
        <authorList>
            <person name="Safronova V."/>
            <person name="Belimov A."/>
            <person name="Sazanova A."/>
            <person name="Chirak E."/>
            <person name="Verkhozina A."/>
            <person name="Kuznetsova I."/>
            <person name="Andronov E."/>
            <person name="Puhalsky J."/>
            <person name="Tikhonovich I."/>
        </authorList>
    </citation>
    <scope>NUCLEOTIDE SEQUENCE [LARGE SCALE GENOMIC DNA]</scope>
    <source>
        <strain evidence="4 5">Opo-235</strain>
    </source>
</reference>
<comment type="similarity">
    <text evidence="1">Belongs to the PhzF family.</text>
</comment>
<proteinExistence type="inferred from homology"/>
<sequence>MRMYQVDAFTDRLFAGNPAAVLVLDDWLPDDLMLAITQENNLAETAFVKARSDGAWDLRWFAPAHEVNFCGHATLATAHVLLTEIEAKAEAPLVFHTRVGELRVTQGPHGYRLDIPRLRPEPLETLPAEIAGVFDNPPVGIFRNFENIFADLGSADAVRSFVPDLASIARLGSVGLVVTGQEAANGRAHFVSRYFAPGAGIAEDPVTGSIHATLVPYWAEQLGHKRLMAFQASARGGWLDCELTDDRVFLVGNAVTFMKATISLPNGAAWTLSVTAAESPDSRSNFARRASARHPKTNSN</sequence>
<organism evidence="4 5">
    <name type="scientific">Mesorhizobium japonicum</name>
    <dbReference type="NCBI Taxonomy" id="2066070"/>
    <lineage>
        <taxon>Bacteria</taxon>
        <taxon>Pseudomonadati</taxon>
        <taxon>Pseudomonadota</taxon>
        <taxon>Alphaproteobacteria</taxon>
        <taxon>Hyphomicrobiales</taxon>
        <taxon>Phyllobacteriaceae</taxon>
        <taxon>Mesorhizobium</taxon>
    </lineage>
</organism>
<dbReference type="PANTHER" id="PTHR13774">
    <property type="entry name" value="PHENAZINE BIOSYNTHESIS PROTEIN"/>
    <property type="match status" value="1"/>
</dbReference>
<accession>A0A3M9X4X0</accession>
<evidence type="ECO:0000256" key="3">
    <source>
        <dbReference type="PIRSR" id="PIRSR016184-1"/>
    </source>
</evidence>
<gene>
    <name evidence="4" type="ORF">DNR46_27290</name>
</gene>
<dbReference type="PANTHER" id="PTHR13774:SF17">
    <property type="entry name" value="PHENAZINE BIOSYNTHESIS-LIKE DOMAIN-CONTAINING PROTEIN"/>
    <property type="match status" value="1"/>
</dbReference>
<evidence type="ECO:0000313" key="4">
    <source>
        <dbReference type="EMBL" id="RNJ42498.1"/>
    </source>
</evidence>
<evidence type="ECO:0000256" key="1">
    <source>
        <dbReference type="ARBA" id="ARBA00008270"/>
    </source>
</evidence>
<dbReference type="Pfam" id="PF02567">
    <property type="entry name" value="PhzC-PhzF"/>
    <property type="match status" value="1"/>
</dbReference>
<feature type="active site" evidence="3">
    <location>
        <position position="44"/>
    </location>
</feature>
<dbReference type="Gene3D" id="3.10.310.10">
    <property type="entry name" value="Diaminopimelate Epimerase, Chain A, domain 1"/>
    <property type="match status" value="2"/>
</dbReference>
<evidence type="ECO:0000256" key="2">
    <source>
        <dbReference type="ARBA" id="ARBA00023235"/>
    </source>
</evidence>
<dbReference type="EMBL" id="QKOD01000010">
    <property type="protein sequence ID" value="RNJ42498.1"/>
    <property type="molecule type" value="Genomic_DNA"/>
</dbReference>
<dbReference type="NCBIfam" id="TIGR00654">
    <property type="entry name" value="PhzF_family"/>
    <property type="match status" value="1"/>
</dbReference>
<evidence type="ECO:0000313" key="5">
    <source>
        <dbReference type="Proteomes" id="UP000275436"/>
    </source>
</evidence>
<name>A0A3M9X4X0_9HYPH</name>
<dbReference type="GO" id="GO:0005737">
    <property type="term" value="C:cytoplasm"/>
    <property type="evidence" value="ECO:0007669"/>
    <property type="project" value="TreeGrafter"/>
</dbReference>
<dbReference type="InterPro" id="IPR003719">
    <property type="entry name" value="Phenazine_PhzF-like"/>
</dbReference>
<keyword evidence="2" id="KW-0413">Isomerase</keyword>
<dbReference type="GO" id="GO:0016853">
    <property type="term" value="F:isomerase activity"/>
    <property type="evidence" value="ECO:0007669"/>
    <property type="project" value="UniProtKB-KW"/>
</dbReference>
<dbReference type="SUPFAM" id="SSF54506">
    <property type="entry name" value="Diaminopimelate epimerase-like"/>
    <property type="match status" value="1"/>
</dbReference>
<dbReference type="PIRSF" id="PIRSF016184">
    <property type="entry name" value="PhzC_PhzF"/>
    <property type="match status" value="1"/>
</dbReference>
<dbReference type="Proteomes" id="UP000275436">
    <property type="component" value="Unassembled WGS sequence"/>
</dbReference>
<dbReference type="RefSeq" id="WP_123169504.1">
    <property type="nucleotide sequence ID" value="NZ_QKOD01000010.1"/>
</dbReference>
<protein>
    <submittedName>
        <fullName evidence="4">PhzF family phenazine biosynthesis protein</fullName>
    </submittedName>
</protein>
<comment type="caution">
    <text evidence="4">The sequence shown here is derived from an EMBL/GenBank/DDBJ whole genome shotgun (WGS) entry which is preliminary data.</text>
</comment>
<dbReference type="AlphaFoldDB" id="A0A3M9X4X0"/>